<gene>
    <name evidence="2" type="ORF">SAMN06295987_102859</name>
</gene>
<name>A0A1U6HNZ5_9SPHN</name>
<protein>
    <submittedName>
        <fullName evidence="2">Uncharacterized protein</fullName>
    </submittedName>
</protein>
<sequence>MSLFKRSGYWKDVSPTGMVADFKAVWKQAGSNRWRIAALSAACTFGVFFTMYQQEAKGPQPPPKITYISTFSGHRTEAEIIASNIANQKRKEAVAKELAKRDEEVRNIYKTIGRMSGMDVEKIAREAEAEQAARDAAQKKKQGKLPEGVTSVEQIAAQQDEAAQ</sequence>
<evidence type="ECO:0000313" key="2">
    <source>
        <dbReference type="EMBL" id="SLJ97495.1"/>
    </source>
</evidence>
<evidence type="ECO:0000313" key="3">
    <source>
        <dbReference type="Proteomes" id="UP000190989"/>
    </source>
</evidence>
<dbReference type="EMBL" id="FVZE01000002">
    <property type="protein sequence ID" value="SLJ97495.1"/>
    <property type="molecule type" value="Genomic_DNA"/>
</dbReference>
<dbReference type="Proteomes" id="UP000190989">
    <property type="component" value="Unassembled WGS sequence"/>
</dbReference>
<keyword evidence="3" id="KW-1185">Reference proteome</keyword>
<accession>A0A1U6HNZ5</accession>
<dbReference type="RefSeq" id="WP_079730309.1">
    <property type="nucleotide sequence ID" value="NZ_FVZE01000002.1"/>
</dbReference>
<feature type="region of interest" description="Disordered" evidence="1">
    <location>
        <begin position="134"/>
        <end position="164"/>
    </location>
</feature>
<organism evidence="2 3">
    <name type="scientific">Novosphingobium mathurense</name>
    <dbReference type="NCBI Taxonomy" id="428990"/>
    <lineage>
        <taxon>Bacteria</taxon>
        <taxon>Pseudomonadati</taxon>
        <taxon>Pseudomonadota</taxon>
        <taxon>Alphaproteobacteria</taxon>
        <taxon>Sphingomonadales</taxon>
        <taxon>Sphingomonadaceae</taxon>
        <taxon>Novosphingobium</taxon>
    </lineage>
</organism>
<dbReference type="STRING" id="428990.SAMN06295987_102859"/>
<proteinExistence type="predicted"/>
<reference evidence="3" key="1">
    <citation type="submission" date="2017-02" db="EMBL/GenBank/DDBJ databases">
        <authorList>
            <person name="Varghese N."/>
            <person name="Submissions S."/>
        </authorList>
    </citation>
    <scope>NUCLEOTIDE SEQUENCE [LARGE SCALE GENOMIC DNA]</scope>
    <source>
        <strain evidence="3">SM117</strain>
    </source>
</reference>
<dbReference type="AlphaFoldDB" id="A0A1U6HNZ5"/>
<feature type="compositionally biased region" description="Low complexity" evidence="1">
    <location>
        <begin position="153"/>
        <end position="164"/>
    </location>
</feature>
<evidence type="ECO:0000256" key="1">
    <source>
        <dbReference type="SAM" id="MobiDB-lite"/>
    </source>
</evidence>